<keyword evidence="7" id="KW-1185">Reference proteome</keyword>
<dbReference type="InterPro" id="IPR001910">
    <property type="entry name" value="Inosine/uridine_hydrolase_dom"/>
</dbReference>
<feature type="domain" description="Inosine/uridine-preferring nucleoside hydrolase" evidence="3">
    <location>
        <begin position="71"/>
        <end position="255"/>
    </location>
</feature>
<evidence type="ECO:0000313" key="4">
    <source>
        <dbReference type="EMBL" id="MDT2595687.1"/>
    </source>
</evidence>
<proteinExistence type="predicted"/>
<name>A0AAP5NI68_9ENTE</name>
<dbReference type="Proteomes" id="UP001245561">
    <property type="component" value="Unassembled WGS sequence"/>
</dbReference>
<evidence type="ECO:0000259" key="3">
    <source>
        <dbReference type="Pfam" id="PF01156"/>
    </source>
</evidence>
<dbReference type="EMBL" id="JARPYR010000002">
    <property type="protein sequence ID" value="MDT2595687.1"/>
    <property type="molecule type" value="Genomic_DNA"/>
</dbReference>
<evidence type="ECO:0000313" key="5">
    <source>
        <dbReference type="EMBL" id="MDT2636299.1"/>
    </source>
</evidence>
<accession>A0AAP5NI68</accession>
<sequence length="286" mass="32376">MRKVILDCDNTFGLIDHDVDDGLTLFYLLGAPTIELLGLTLTHGNSKIEEVEQMTQLMHTRLNLAFDYYARQQAEFLVEKVNQYPNEVTILATGALTNLLEAQKLDPDFFEKVQEIVLMGGTLGPLTVNQRSVTELNFSSDPAAAKAVLLSRAPLTIMNGHMTSAAFFSSVELDQFLDAAKAMVDMSSLDWIKNTLKNWISWNEKVFGFDGFCNWDMTTAVYLDHPEFFSQEQYYLSDEQPELSKGRMIVVEQSKNLVKMPKQLISIAEFNQLIIRQMVLGLSKQQ</sequence>
<dbReference type="RefSeq" id="WP_137603203.1">
    <property type="nucleotide sequence ID" value="NZ_JARPYR010000002.1"/>
</dbReference>
<dbReference type="InterPro" id="IPR023186">
    <property type="entry name" value="IUNH"/>
</dbReference>
<dbReference type="GO" id="GO:0008477">
    <property type="term" value="F:purine nucleosidase activity"/>
    <property type="evidence" value="ECO:0007669"/>
    <property type="project" value="TreeGrafter"/>
</dbReference>
<dbReference type="PANTHER" id="PTHR12304:SF4">
    <property type="entry name" value="URIDINE NUCLEOSIDASE"/>
    <property type="match status" value="1"/>
</dbReference>
<gene>
    <name evidence="5" type="ORF">P7D36_02070</name>
    <name evidence="4" type="ORF">P7D39_01380</name>
</gene>
<dbReference type="GO" id="GO:0005829">
    <property type="term" value="C:cytosol"/>
    <property type="evidence" value="ECO:0007669"/>
    <property type="project" value="TreeGrafter"/>
</dbReference>
<reference evidence="5 7" key="1">
    <citation type="submission" date="2023-03" db="EMBL/GenBank/DDBJ databases">
        <authorList>
            <person name="Shen W."/>
            <person name="Cai J."/>
        </authorList>
    </citation>
    <scope>NUCLEOTIDE SEQUENCE</scope>
    <source>
        <strain evidence="5">P55-2</strain>
        <strain evidence="4 7">P72-2</strain>
    </source>
</reference>
<dbReference type="Gene3D" id="3.90.245.10">
    <property type="entry name" value="Ribonucleoside hydrolase-like"/>
    <property type="match status" value="2"/>
</dbReference>
<dbReference type="GO" id="GO:0006152">
    <property type="term" value="P:purine nucleoside catabolic process"/>
    <property type="evidence" value="ECO:0007669"/>
    <property type="project" value="TreeGrafter"/>
</dbReference>
<dbReference type="Proteomes" id="UP001256547">
    <property type="component" value="Unassembled WGS sequence"/>
</dbReference>
<evidence type="ECO:0000313" key="7">
    <source>
        <dbReference type="Proteomes" id="UP001256547"/>
    </source>
</evidence>
<evidence type="ECO:0000256" key="2">
    <source>
        <dbReference type="ARBA" id="ARBA00023295"/>
    </source>
</evidence>
<evidence type="ECO:0000256" key="1">
    <source>
        <dbReference type="ARBA" id="ARBA00022801"/>
    </source>
</evidence>
<protein>
    <submittedName>
        <fullName evidence="5">Nucleoside hydrolase</fullName>
    </submittedName>
</protein>
<organism evidence="5 6">
    <name type="scientific">Enterococcus dongliensis</name>
    <dbReference type="NCBI Taxonomy" id="2559925"/>
    <lineage>
        <taxon>Bacteria</taxon>
        <taxon>Bacillati</taxon>
        <taxon>Bacillota</taxon>
        <taxon>Bacilli</taxon>
        <taxon>Lactobacillales</taxon>
        <taxon>Enterococcaceae</taxon>
        <taxon>Enterococcus</taxon>
    </lineage>
</organism>
<dbReference type="Pfam" id="PF01156">
    <property type="entry name" value="IU_nuc_hydro"/>
    <property type="match status" value="1"/>
</dbReference>
<dbReference type="InterPro" id="IPR036452">
    <property type="entry name" value="Ribo_hydro-like"/>
</dbReference>
<evidence type="ECO:0000313" key="6">
    <source>
        <dbReference type="Proteomes" id="UP001245561"/>
    </source>
</evidence>
<dbReference type="AlphaFoldDB" id="A0AAP5NI68"/>
<dbReference type="SUPFAM" id="SSF53590">
    <property type="entry name" value="Nucleoside hydrolase"/>
    <property type="match status" value="1"/>
</dbReference>
<keyword evidence="2" id="KW-0326">Glycosidase</keyword>
<keyword evidence="1 5" id="KW-0378">Hydrolase</keyword>
<comment type="caution">
    <text evidence="5">The sequence shown here is derived from an EMBL/GenBank/DDBJ whole genome shotgun (WGS) entry which is preliminary data.</text>
</comment>
<dbReference type="PANTHER" id="PTHR12304">
    <property type="entry name" value="INOSINE-URIDINE PREFERRING NUCLEOSIDE HYDROLASE"/>
    <property type="match status" value="1"/>
</dbReference>
<dbReference type="EMBL" id="JARPYT010000002">
    <property type="protein sequence ID" value="MDT2636299.1"/>
    <property type="molecule type" value="Genomic_DNA"/>
</dbReference>